<protein>
    <submittedName>
        <fullName evidence="4">Spore coat protein</fullName>
    </submittedName>
</protein>
<comment type="subcellular location">
    <subcellularLocation>
        <location evidence="2">Spore coat</location>
    </subcellularLocation>
</comment>
<dbReference type="STRING" id="1196031.A361_16635"/>
<dbReference type="Gene3D" id="1.20.1260.10">
    <property type="match status" value="1"/>
</dbReference>
<dbReference type="RefSeq" id="WP_009333794.1">
    <property type="nucleotide sequence ID" value="NZ_CP015506.1"/>
</dbReference>
<sequence>MEQSYNRPPQHLAWHETLEIHELVAFQSIGLMKLKKAYREITDPELKEIYRQSIHALSKNISELLQFYPMAPGSDRFDEERVDKLPFYSGDLLGLAKTSVRNYAIAITETATVSVRFVLTKHLMGAIDLHAKIYQYMYKRGFYPSYNLNKLLKNDVNLANKALSEPI</sequence>
<dbReference type="PANTHER" id="PTHR39183:SF1">
    <property type="entry name" value="SPORE COAT PROTEIN F-LIKE PROTEIN YHCQ"/>
    <property type="match status" value="1"/>
</dbReference>
<dbReference type="GO" id="GO:0030435">
    <property type="term" value="P:sporulation resulting in formation of a cellular spore"/>
    <property type="evidence" value="ECO:0007669"/>
    <property type="project" value="UniProtKB-KW"/>
</dbReference>
<organism evidence="4 5">
    <name type="scientific">Cytobacillus oceanisediminis 2691</name>
    <dbReference type="NCBI Taxonomy" id="1196031"/>
    <lineage>
        <taxon>Bacteria</taxon>
        <taxon>Bacillati</taxon>
        <taxon>Bacillota</taxon>
        <taxon>Bacilli</taxon>
        <taxon>Bacillales</taxon>
        <taxon>Bacillaceae</taxon>
        <taxon>Cytobacillus</taxon>
    </lineage>
</organism>
<comment type="similarity">
    <text evidence="3">Belongs to the CotF family.</text>
</comment>
<dbReference type="KEGG" id="bon:A361_16635"/>
<dbReference type="PANTHER" id="PTHR39183">
    <property type="entry name" value="SPORE COAT PROTEIN F-LIKE PROTEIN YHCQ"/>
    <property type="match status" value="1"/>
</dbReference>
<proteinExistence type="inferred from homology"/>
<evidence type="ECO:0000313" key="4">
    <source>
        <dbReference type="EMBL" id="AND40709.1"/>
    </source>
</evidence>
<name>A0A160MCJ3_9BACI</name>
<evidence type="ECO:0000313" key="5">
    <source>
        <dbReference type="Proteomes" id="UP000077856"/>
    </source>
</evidence>
<dbReference type="eggNOG" id="COG5577">
    <property type="taxonomic scope" value="Bacteria"/>
</dbReference>
<evidence type="ECO:0000256" key="3">
    <source>
        <dbReference type="ARBA" id="ARBA00024344"/>
    </source>
</evidence>
<dbReference type="Proteomes" id="UP000077856">
    <property type="component" value="Chromosome"/>
</dbReference>
<dbReference type="InterPro" id="IPR012851">
    <property type="entry name" value="Spore_coat_CotF-like"/>
</dbReference>
<keyword evidence="1" id="KW-0749">Sporulation</keyword>
<dbReference type="AlphaFoldDB" id="A0A160MCJ3"/>
<reference evidence="4 5" key="1">
    <citation type="submission" date="2016-04" db="EMBL/GenBank/DDBJ databases">
        <title>Complete genome sequence of Bacillus oceanisediminis strain 2691.</title>
        <authorList>
            <person name="Jeong H."/>
            <person name="Kim H.J."/>
            <person name="Lee D.-W."/>
        </authorList>
    </citation>
    <scope>NUCLEOTIDE SEQUENCE [LARGE SCALE GENOMIC DNA]</scope>
    <source>
        <strain evidence="4 5">2691</strain>
    </source>
</reference>
<dbReference type="InterPro" id="IPR012347">
    <property type="entry name" value="Ferritin-like"/>
</dbReference>
<dbReference type="EMBL" id="CP015506">
    <property type="protein sequence ID" value="AND40709.1"/>
    <property type="molecule type" value="Genomic_DNA"/>
</dbReference>
<evidence type="ECO:0000256" key="2">
    <source>
        <dbReference type="ARBA" id="ARBA00024325"/>
    </source>
</evidence>
<gene>
    <name evidence="4" type="ORF">A361_16635</name>
</gene>
<accession>A0A160MCJ3</accession>
<keyword evidence="4" id="KW-0167">Capsid protein</keyword>
<keyword evidence="4" id="KW-0946">Virion</keyword>
<dbReference type="Pfam" id="PF07875">
    <property type="entry name" value="Coat_F"/>
    <property type="match status" value="1"/>
</dbReference>
<evidence type="ECO:0000256" key="1">
    <source>
        <dbReference type="ARBA" id="ARBA00022969"/>
    </source>
</evidence>